<dbReference type="SMART" id="SM00530">
    <property type="entry name" value="HTH_XRE"/>
    <property type="match status" value="1"/>
</dbReference>
<feature type="domain" description="HTH cro/C1-type" evidence="4">
    <location>
        <begin position="14"/>
        <end position="68"/>
    </location>
</feature>
<proteinExistence type="predicted"/>
<reference evidence="5 6" key="1">
    <citation type="submission" date="2023-08" db="EMBL/GenBank/DDBJ databases">
        <title>Genomic surveillance of Staphylococcus haemolyticus neonatal outbreak in southern France.</title>
        <authorList>
            <person name="Magnan C."/>
            <person name="Morsli M."/>
            <person name="Thiery B."/>
            <person name="Salipante F."/>
            <person name="Attar J."/>
            <person name="Massimo D.M."/>
            <person name="Ory J."/>
            <person name="Pantel A."/>
            <person name="Lavigne J.-P."/>
        </authorList>
    </citation>
    <scope>NUCLEOTIDE SEQUENCE [LARGE SCALE GENOMIC DNA]</scope>
    <source>
        <strain evidence="5 6">NSH026</strain>
    </source>
</reference>
<evidence type="ECO:0000256" key="3">
    <source>
        <dbReference type="ARBA" id="ARBA00023163"/>
    </source>
</evidence>
<dbReference type="PROSITE" id="PS50943">
    <property type="entry name" value="HTH_CROC1"/>
    <property type="match status" value="1"/>
</dbReference>
<evidence type="ECO:0000313" key="6">
    <source>
        <dbReference type="Proteomes" id="UP001269271"/>
    </source>
</evidence>
<keyword evidence="2" id="KW-0238">DNA-binding</keyword>
<dbReference type="PANTHER" id="PTHR40661:SF1">
    <property type="entry name" value="HTH CRO_C1-TYPE DOMAIN-CONTAINING PROTEIN"/>
    <property type="match status" value="1"/>
</dbReference>
<accession>A0ABU3IEG2</accession>
<evidence type="ECO:0000256" key="2">
    <source>
        <dbReference type="ARBA" id="ARBA00023125"/>
    </source>
</evidence>
<keyword evidence="1" id="KW-0805">Transcription regulation</keyword>
<gene>
    <name evidence="5" type="ORF">RO950_02690</name>
</gene>
<evidence type="ECO:0000313" key="5">
    <source>
        <dbReference type="EMBL" id="MDT4285928.1"/>
    </source>
</evidence>
<comment type="caution">
    <text evidence="5">The sequence shown here is derived from an EMBL/GenBank/DDBJ whole genome shotgun (WGS) entry which is preliminary data.</text>
</comment>
<dbReference type="Pfam" id="PF01381">
    <property type="entry name" value="HTH_3"/>
    <property type="match status" value="1"/>
</dbReference>
<sequence>MSNKSARKIFSENLQRLMKNKNIDQKELAEAIGVTQPTISNWIQELKYPRIKRIQQLSDYFNVTKSELTEEKTTMQKHQVSALINSDVTEEELKEIENFIHYLISKRDNKGDK</sequence>
<keyword evidence="6" id="KW-1185">Reference proteome</keyword>
<name>A0ABU3IEG2_STAHA</name>
<dbReference type="CDD" id="cd00093">
    <property type="entry name" value="HTH_XRE"/>
    <property type="match status" value="1"/>
</dbReference>
<dbReference type="Proteomes" id="UP001269271">
    <property type="component" value="Unassembled WGS sequence"/>
</dbReference>
<dbReference type="InterPro" id="IPR001387">
    <property type="entry name" value="Cro/C1-type_HTH"/>
</dbReference>
<evidence type="ECO:0000256" key="1">
    <source>
        <dbReference type="ARBA" id="ARBA00023015"/>
    </source>
</evidence>
<dbReference type="Gene3D" id="1.10.260.40">
    <property type="entry name" value="lambda repressor-like DNA-binding domains"/>
    <property type="match status" value="1"/>
</dbReference>
<dbReference type="RefSeq" id="WP_046309365.1">
    <property type="nucleotide sequence ID" value="NZ_CAJUXS010000003.1"/>
</dbReference>
<dbReference type="SUPFAM" id="SSF47413">
    <property type="entry name" value="lambda repressor-like DNA-binding domains"/>
    <property type="match status" value="1"/>
</dbReference>
<evidence type="ECO:0000259" key="4">
    <source>
        <dbReference type="PROSITE" id="PS50943"/>
    </source>
</evidence>
<dbReference type="InterPro" id="IPR010982">
    <property type="entry name" value="Lambda_DNA-bd_dom_sf"/>
</dbReference>
<dbReference type="EMBL" id="JAVSOO010000005">
    <property type="protein sequence ID" value="MDT4285928.1"/>
    <property type="molecule type" value="Genomic_DNA"/>
</dbReference>
<organism evidence="5 6">
    <name type="scientific">Staphylococcus haemolyticus</name>
    <dbReference type="NCBI Taxonomy" id="1283"/>
    <lineage>
        <taxon>Bacteria</taxon>
        <taxon>Bacillati</taxon>
        <taxon>Bacillota</taxon>
        <taxon>Bacilli</taxon>
        <taxon>Bacillales</taxon>
        <taxon>Staphylococcaceae</taxon>
        <taxon>Staphylococcus</taxon>
    </lineage>
</organism>
<dbReference type="PANTHER" id="PTHR40661">
    <property type="match status" value="1"/>
</dbReference>
<keyword evidence="3" id="KW-0804">Transcription</keyword>
<protein>
    <submittedName>
        <fullName evidence="5">Helix-turn-helix transcriptional regulator</fullName>
    </submittedName>
</protein>